<dbReference type="RefSeq" id="WP_084088030.1">
    <property type="nucleotide sequence ID" value="NZ_FQUS01000004.1"/>
</dbReference>
<dbReference type="InterPro" id="IPR010260">
    <property type="entry name" value="AlpA"/>
</dbReference>
<dbReference type="Gene3D" id="1.10.238.160">
    <property type="match status" value="1"/>
</dbReference>
<keyword evidence="2" id="KW-1185">Reference proteome</keyword>
<dbReference type="STRING" id="1194090.SAMN05443144_1048"/>
<dbReference type="OrthoDB" id="8527558at2"/>
<dbReference type="Proteomes" id="UP000184041">
    <property type="component" value="Unassembled WGS sequence"/>
</dbReference>
<dbReference type="AlphaFoldDB" id="A0A1M4X385"/>
<organism evidence="1 2">
    <name type="scientific">Fodinibius roseus</name>
    <dbReference type="NCBI Taxonomy" id="1194090"/>
    <lineage>
        <taxon>Bacteria</taxon>
        <taxon>Pseudomonadati</taxon>
        <taxon>Balneolota</taxon>
        <taxon>Balneolia</taxon>
        <taxon>Balneolales</taxon>
        <taxon>Balneolaceae</taxon>
        <taxon>Fodinibius</taxon>
    </lineage>
</organism>
<gene>
    <name evidence="1" type="ORF">SAMN05443144_1048</name>
</gene>
<dbReference type="InterPro" id="IPR052931">
    <property type="entry name" value="Prophage_regulatory_activator"/>
</dbReference>
<accession>A0A1M4X385</accession>
<sequence length="67" mass="7777">MDNLIRPKVLSNKLGIGLSTLYELMKEPDFPRKVRISKQAVGFRESEIMEWIESNTEDRDDPQSPNI</sequence>
<evidence type="ECO:0000313" key="1">
    <source>
        <dbReference type="EMBL" id="SHE87919.1"/>
    </source>
</evidence>
<dbReference type="Pfam" id="PF05930">
    <property type="entry name" value="Phage_AlpA"/>
    <property type="match status" value="1"/>
</dbReference>
<dbReference type="PANTHER" id="PTHR36154:SF1">
    <property type="entry name" value="DNA-BINDING TRANSCRIPTIONAL ACTIVATOR ALPA"/>
    <property type="match status" value="1"/>
</dbReference>
<dbReference type="PANTHER" id="PTHR36154">
    <property type="entry name" value="DNA-BINDING TRANSCRIPTIONAL ACTIVATOR ALPA"/>
    <property type="match status" value="1"/>
</dbReference>
<reference evidence="1 2" key="1">
    <citation type="submission" date="2016-11" db="EMBL/GenBank/DDBJ databases">
        <authorList>
            <person name="Jaros S."/>
            <person name="Januszkiewicz K."/>
            <person name="Wedrychowicz H."/>
        </authorList>
    </citation>
    <scope>NUCLEOTIDE SEQUENCE [LARGE SCALE GENOMIC DNA]</scope>
    <source>
        <strain evidence="1 2">DSM 21986</strain>
    </source>
</reference>
<protein>
    <submittedName>
        <fullName evidence="1">Transcriptional regulator, AlpA family</fullName>
    </submittedName>
</protein>
<dbReference type="EMBL" id="FQUS01000004">
    <property type="protein sequence ID" value="SHE87919.1"/>
    <property type="molecule type" value="Genomic_DNA"/>
</dbReference>
<proteinExistence type="predicted"/>
<evidence type="ECO:0000313" key="2">
    <source>
        <dbReference type="Proteomes" id="UP000184041"/>
    </source>
</evidence>
<name>A0A1M4X385_9BACT</name>